<keyword evidence="2 4" id="KW-1133">Transmembrane helix</keyword>
<feature type="transmembrane region" description="Helical" evidence="4">
    <location>
        <begin position="168"/>
        <end position="188"/>
    </location>
</feature>
<dbReference type="InterPro" id="IPR036259">
    <property type="entry name" value="MFS_trans_sf"/>
</dbReference>
<keyword evidence="1 4" id="KW-0812">Transmembrane</keyword>
<feature type="transmembrane region" description="Helical" evidence="4">
    <location>
        <begin position="194"/>
        <end position="215"/>
    </location>
</feature>
<evidence type="ECO:0000256" key="2">
    <source>
        <dbReference type="ARBA" id="ARBA00022989"/>
    </source>
</evidence>
<dbReference type="GO" id="GO:0022857">
    <property type="term" value="F:transmembrane transporter activity"/>
    <property type="evidence" value="ECO:0007669"/>
    <property type="project" value="InterPro"/>
</dbReference>
<proteinExistence type="predicted"/>
<feature type="transmembrane region" description="Helical" evidence="4">
    <location>
        <begin position="105"/>
        <end position="122"/>
    </location>
</feature>
<dbReference type="CDD" id="cd17478">
    <property type="entry name" value="MFS_FsR"/>
    <property type="match status" value="1"/>
</dbReference>
<dbReference type="EMBL" id="LYDR01000039">
    <property type="protein sequence ID" value="ODA34759.1"/>
    <property type="molecule type" value="Genomic_DNA"/>
</dbReference>
<evidence type="ECO:0000256" key="3">
    <source>
        <dbReference type="ARBA" id="ARBA00023136"/>
    </source>
</evidence>
<evidence type="ECO:0000256" key="1">
    <source>
        <dbReference type="ARBA" id="ARBA00022692"/>
    </source>
</evidence>
<dbReference type="PANTHER" id="PTHR43129:SF1">
    <property type="entry name" value="FOSMIDOMYCIN RESISTANCE PROTEIN"/>
    <property type="match status" value="1"/>
</dbReference>
<reference evidence="6 7" key="1">
    <citation type="submission" date="2016-05" db="EMBL/GenBank/DDBJ databases">
        <title>Genomic and physiological characterization of Planctopirus sp. isolated from fresh water lake.</title>
        <authorList>
            <person name="Subhash Y."/>
            <person name="Ramana C."/>
        </authorList>
    </citation>
    <scope>NUCLEOTIDE SEQUENCE [LARGE SCALE GENOMIC DNA]</scope>
    <source>
        <strain evidence="6 7">JC280</strain>
    </source>
</reference>
<feature type="transmembrane region" description="Helical" evidence="4">
    <location>
        <begin position="318"/>
        <end position="336"/>
    </location>
</feature>
<feature type="transmembrane region" description="Helical" evidence="4">
    <location>
        <begin position="284"/>
        <end position="311"/>
    </location>
</feature>
<keyword evidence="3 4" id="KW-0472">Membrane</keyword>
<evidence type="ECO:0000313" key="6">
    <source>
        <dbReference type="EMBL" id="ODA34759.1"/>
    </source>
</evidence>
<evidence type="ECO:0000256" key="4">
    <source>
        <dbReference type="SAM" id="Phobius"/>
    </source>
</evidence>
<dbReference type="PANTHER" id="PTHR43129">
    <property type="entry name" value="FOSMIDOMYCIN RESISTANCE PROTEIN"/>
    <property type="match status" value="1"/>
</dbReference>
<comment type="caution">
    <text evidence="6">The sequence shown here is derived from an EMBL/GenBank/DDBJ whole genome shotgun (WGS) entry which is preliminary data.</text>
</comment>
<dbReference type="RefSeq" id="WP_068846232.1">
    <property type="nucleotide sequence ID" value="NZ_LYDR01000039.1"/>
</dbReference>
<organism evidence="6 7">
    <name type="scientific">Planctopirus hydrillae</name>
    <dbReference type="NCBI Taxonomy" id="1841610"/>
    <lineage>
        <taxon>Bacteria</taxon>
        <taxon>Pseudomonadati</taxon>
        <taxon>Planctomycetota</taxon>
        <taxon>Planctomycetia</taxon>
        <taxon>Planctomycetales</taxon>
        <taxon>Planctomycetaceae</taxon>
        <taxon>Planctopirus</taxon>
    </lineage>
</organism>
<feature type="transmembrane region" description="Helical" evidence="4">
    <location>
        <begin position="128"/>
        <end position="147"/>
    </location>
</feature>
<dbReference type="Gene3D" id="1.20.1250.20">
    <property type="entry name" value="MFS general substrate transporter like domains"/>
    <property type="match status" value="2"/>
</dbReference>
<evidence type="ECO:0000313" key="7">
    <source>
        <dbReference type="Proteomes" id="UP000094828"/>
    </source>
</evidence>
<feature type="transmembrane region" description="Helical" evidence="4">
    <location>
        <begin position="401"/>
        <end position="425"/>
    </location>
</feature>
<dbReference type="PROSITE" id="PS50850">
    <property type="entry name" value="MFS"/>
    <property type="match status" value="1"/>
</dbReference>
<feature type="transmembrane region" description="Helical" evidence="4">
    <location>
        <begin position="376"/>
        <end position="395"/>
    </location>
</feature>
<dbReference type="GO" id="GO:0005886">
    <property type="term" value="C:plasma membrane"/>
    <property type="evidence" value="ECO:0007669"/>
    <property type="project" value="TreeGrafter"/>
</dbReference>
<feature type="domain" description="Major facilitator superfamily (MFS) profile" evidence="5">
    <location>
        <begin position="42"/>
        <end position="430"/>
    </location>
</feature>
<keyword evidence="7" id="KW-1185">Reference proteome</keyword>
<feature type="transmembrane region" description="Helical" evidence="4">
    <location>
        <begin position="236"/>
        <end position="264"/>
    </location>
</feature>
<dbReference type="Pfam" id="PF07690">
    <property type="entry name" value="MFS_1"/>
    <property type="match status" value="1"/>
</dbReference>
<protein>
    <recommendedName>
        <fullName evidence="5">Major facilitator superfamily (MFS) profile domain-containing protein</fullName>
    </recommendedName>
</protein>
<accession>A0A1C3ENI0</accession>
<dbReference type="InterPro" id="IPR020846">
    <property type="entry name" value="MFS_dom"/>
</dbReference>
<dbReference type="OrthoDB" id="9770492at2"/>
<feature type="transmembrane region" description="Helical" evidence="4">
    <location>
        <begin position="73"/>
        <end position="93"/>
    </location>
</feature>
<name>A0A1C3ENI0_9PLAN</name>
<dbReference type="SUPFAM" id="SSF103473">
    <property type="entry name" value="MFS general substrate transporter"/>
    <property type="match status" value="1"/>
</dbReference>
<gene>
    <name evidence="6" type="ORF">A6X21_03600</name>
</gene>
<evidence type="ECO:0000259" key="5">
    <source>
        <dbReference type="PROSITE" id="PS50850"/>
    </source>
</evidence>
<feature type="transmembrane region" description="Helical" evidence="4">
    <location>
        <begin position="342"/>
        <end position="364"/>
    </location>
</feature>
<sequence>MPSVLIPGQRRDAAGRSMISIADEEQVERRSAPILRPIETRSISLLTIGHATVDLCQGLVPAMVSYLVLRENYTYFMSASLVFATAAMSSIVQPVFGQMADRLKLHWLLPASVLLAGIPLGIGAQSPSYGLLLFALALSGFGIAAFHPEAARQAHLAAGDYRTTAMSYFSLGGSIGFAMAPALGWWLLESNGRLGMLWVMLPAAIVAVLLARQFSMSASPSRQRPQVAIAPAKDDWYGFGVLTISVVARSIVFFAINTFLALYWRQRWAAAGNSASAESFDLNVILSSGTTILSVFLGAGIGGTILGGWFADRFSRRATLITGFGLSMLTFPLMVWSPSMELGAAMVALTAVLFFAPASPAVVLGQEYLPNRVGMASGVTIGLAVSVGGMIVPLLGWLGDVYGLGVVFLLMEVMLGFCLISSVALPNPHFSTRLVKT</sequence>
<dbReference type="InterPro" id="IPR011701">
    <property type="entry name" value="MFS"/>
</dbReference>
<dbReference type="Proteomes" id="UP000094828">
    <property type="component" value="Unassembled WGS sequence"/>
</dbReference>
<dbReference type="AlphaFoldDB" id="A0A1C3ENI0"/>